<proteinExistence type="predicted"/>
<dbReference type="eggNOG" id="ENOG502SDCC">
    <property type="taxonomic scope" value="Eukaryota"/>
</dbReference>
<gene>
    <name evidence="2" type="ORF">PSEUBRA_SCAF7g04611</name>
</gene>
<dbReference type="OrthoDB" id="2555519at2759"/>
<dbReference type="Proteomes" id="UP000019377">
    <property type="component" value="Unassembled WGS sequence"/>
</dbReference>
<dbReference type="HOGENOM" id="CLU_934224_0_0_1"/>
<protein>
    <submittedName>
        <fullName evidence="2">Uncharacterized protein</fullName>
    </submittedName>
</protein>
<feature type="compositionally biased region" description="Polar residues" evidence="1">
    <location>
        <begin position="44"/>
        <end position="54"/>
    </location>
</feature>
<evidence type="ECO:0000256" key="1">
    <source>
        <dbReference type="SAM" id="MobiDB-lite"/>
    </source>
</evidence>
<feature type="compositionally biased region" description="Low complexity" evidence="1">
    <location>
        <begin position="55"/>
        <end position="66"/>
    </location>
</feature>
<keyword evidence="3" id="KW-1185">Reference proteome</keyword>
<feature type="region of interest" description="Disordered" evidence="1">
    <location>
        <begin position="1"/>
        <end position="66"/>
    </location>
</feature>
<organism evidence="2 3">
    <name type="scientific">Kalmanozyma brasiliensis (strain GHG001)</name>
    <name type="common">Yeast</name>
    <name type="synonym">Pseudozyma brasiliensis</name>
    <dbReference type="NCBI Taxonomy" id="1365824"/>
    <lineage>
        <taxon>Eukaryota</taxon>
        <taxon>Fungi</taxon>
        <taxon>Dikarya</taxon>
        <taxon>Basidiomycota</taxon>
        <taxon>Ustilaginomycotina</taxon>
        <taxon>Ustilaginomycetes</taxon>
        <taxon>Ustilaginales</taxon>
        <taxon>Ustilaginaceae</taxon>
        <taxon>Kalmanozyma</taxon>
    </lineage>
</organism>
<evidence type="ECO:0000313" key="3">
    <source>
        <dbReference type="Proteomes" id="UP000019377"/>
    </source>
</evidence>
<dbReference type="STRING" id="1365824.V5EJT9"/>
<name>V5EJT9_KALBG</name>
<reference evidence="3" key="1">
    <citation type="journal article" date="2013" name="Genome Announc.">
        <title>Draft genome sequence of Pseudozyma brasiliensis sp. nov. strain GHG001, a high producer of endo-1,4-xylanase isolated from an insect pest of sugarcane.</title>
        <authorList>
            <person name="Oliveira J.V.D.C."/>
            <person name="dos Santos R.A.C."/>
            <person name="Borges T.A."/>
            <person name="Riano-Pachon D.M."/>
            <person name="Goldman G.H."/>
        </authorList>
    </citation>
    <scope>NUCLEOTIDE SEQUENCE [LARGE SCALE GENOMIC DNA]</scope>
    <source>
        <strain evidence="3">GHG001</strain>
    </source>
</reference>
<dbReference type="EMBL" id="KI545893">
    <property type="protein sequence ID" value="EST05065.1"/>
    <property type="molecule type" value="Genomic_DNA"/>
</dbReference>
<sequence length="298" mass="32763">MSQSTPTAVAKRKVMGRMDAAPSESPSSSVTPNARPRIVRAQHGYSSPSFSNNVTPTATRPAPGTGRARSRYVAFYGWQAGLRLYSWTKHDHRPNLSALAHRAVHSDLSHQIRLHGRYQCLVLPARRSQAGRSHRSELLTLAKGPSKQWQHRFGPEFARRCLSKPKTLGELAACLSRSNQIARTASRSVTVSEAIDTLYVGPIYLQRTKSKSAFAAAISGKSRPSRHQTTEQISLAEVAASFAVSDRPFILSADESTQAAPIHASFRAHRAWSTGIHTCHCTPSCRKCRVDQTSQLDQ</sequence>
<accession>V5EJT9</accession>
<evidence type="ECO:0000313" key="2">
    <source>
        <dbReference type="EMBL" id="EST05065.1"/>
    </source>
</evidence>
<dbReference type="AlphaFoldDB" id="V5EJT9"/>